<feature type="repeat" description="ANK" evidence="1">
    <location>
        <begin position="484"/>
        <end position="516"/>
    </location>
</feature>
<dbReference type="EMBL" id="JAPFFF010000059">
    <property type="protein sequence ID" value="KAK8837476.1"/>
    <property type="molecule type" value="Genomic_DNA"/>
</dbReference>
<dbReference type="SUPFAM" id="SSF56112">
    <property type="entry name" value="Protein kinase-like (PK-like)"/>
    <property type="match status" value="1"/>
</dbReference>
<dbReference type="PROSITE" id="PS50088">
    <property type="entry name" value="ANK_REPEAT"/>
    <property type="match status" value="3"/>
</dbReference>
<dbReference type="PANTHER" id="PTHR24118:SF99">
    <property type="entry name" value="POTE ANKYRIN DOMAIN FAMILY MEMBER 3C-RELATED"/>
    <property type="match status" value="1"/>
</dbReference>
<dbReference type="Pfam" id="PF12796">
    <property type="entry name" value="Ank_2"/>
    <property type="match status" value="2"/>
</dbReference>
<name>A0ABR2GUC7_9EUKA</name>
<feature type="repeat" description="ANK" evidence="1">
    <location>
        <begin position="517"/>
        <end position="549"/>
    </location>
</feature>
<comment type="caution">
    <text evidence="3">The sequence shown here is derived from an EMBL/GenBank/DDBJ whole genome shotgun (WGS) entry which is preliminary data.</text>
</comment>
<dbReference type="Pfam" id="PF11929">
    <property type="entry name" value="DUF3447"/>
    <property type="match status" value="1"/>
</dbReference>
<dbReference type="PROSITE" id="PS50011">
    <property type="entry name" value="PROTEIN_KINASE_DOM"/>
    <property type="match status" value="1"/>
</dbReference>
<dbReference type="Gene3D" id="1.25.40.20">
    <property type="entry name" value="Ankyrin repeat-containing domain"/>
    <property type="match status" value="2"/>
</dbReference>
<dbReference type="SMART" id="SM00248">
    <property type="entry name" value="ANK"/>
    <property type="match status" value="8"/>
</dbReference>
<dbReference type="PROSITE" id="PS50297">
    <property type="entry name" value="ANK_REP_REGION"/>
    <property type="match status" value="1"/>
</dbReference>
<dbReference type="InterPro" id="IPR036770">
    <property type="entry name" value="Ankyrin_rpt-contain_sf"/>
</dbReference>
<gene>
    <name evidence="3" type="ORF">M9Y10_036473</name>
</gene>
<dbReference type="Proteomes" id="UP001470230">
    <property type="component" value="Unassembled WGS sequence"/>
</dbReference>
<reference evidence="3 4" key="1">
    <citation type="submission" date="2024-04" db="EMBL/GenBank/DDBJ databases">
        <title>Tritrichomonas musculus Genome.</title>
        <authorList>
            <person name="Alves-Ferreira E."/>
            <person name="Grigg M."/>
            <person name="Lorenzi H."/>
            <person name="Galac M."/>
        </authorList>
    </citation>
    <scope>NUCLEOTIDE SEQUENCE [LARGE SCALE GENOMIC DNA]</scope>
    <source>
        <strain evidence="3 4">EAF2021</strain>
    </source>
</reference>
<dbReference type="InterPro" id="IPR011009">
    <property type="entry name" value="Kinase-like_dom_sf"/>
</dbReference>
<feature type="domain" description="Protein kinase" evidence="2">
    <location>
        <begin position="629"/>
        <end position="909"/>
    </location>
</feature>
<evidence type="ECO:0000259" key="2">
    <source>
        <dbReference type="PROSITE" id="PS50011"/>
    </source>
</evidence>
<dbReference type="PANTHER" id="PTHR24118">
    <property type="entry name" value="POTE ANKYRIN DOMAIN"/>
    <property type="match status" value="1"/>
</dbReference>
<sequence>METINNWSFDFKDKIQLIKLAAFSKSVKVFKYLIMNHAEIDDDLINYAIAGGNTEIIRICQQQECPISLQSFEYAIKYYQNDILLWLIEQNCEIFKNHIGDIFYQSIFYSNPQALLIILDNDNFCLNQDNFCFFEDEWISFLFTTQFFEEKIRKAIENADFGYLAKHNIHAFEKYLKNKGELEQYKNKTLFPPYPNELILKVVIENNYFCKNISVAGFSQEFIVFLFENHFFHFYNKQNKELSLESVFYRACIERIKKGDINLLYEIERSNPIIIQKVYNDVFQNKWIDIMINYSSMREFSHDIKKHFMERCLIDNELNFDIQTEGFCYSCFYGKNDLVCDFLNRKYIDVNSKKYLTKNTPLILAIRCGYTSIVQLLINDKRIDVNLYCDEKHQTPFYYACEDNYIDLVELLLKDERVDINIPNIEGKTAFLVACEKGYYRIVKRLLQRKDLIKGSPFNLAVTNWQHKTVKLLIESGLNINNENDKNPLQIACLSGDLKMVELLFSTDLKKDIVDDEGRTLLHLAYINRKQDIIDFLIEKGFDKEVKDKSGLIPVQYSQLTGIFKHEKNPVINESMVILTFEKIKEYSRLKGLVKHINFLKYTISSLQIYGIQFNDIKDLFVNSKDYIINHSPLFHKKKIGSIFLGENKINNQSVVIKILNEHKNDFIQPFKLFAKEMLLLKKINHPAIKKYIGIASVQIKEEIYIEPIIIMHEYLPVKTLKFQLEFGNWNSTKKYISLLGIAHAMKCLHRQGITHLNLRPENILLDDNLYPEISGYMYQQDPISGYDENSIYIAPEIEQKNIFSQSADVFSFAMIAYYIITSKNPYFEFFRNIYDHYRNNYRNYNVFVYYHNKYYRIMDNIRYNKNDIANDIMRELISLCANPEYEKRPPFDLIFYYLSNFDVWHSYDLNKYEINNYIQRLKNTELAFE</sequence>
<dbReference type="InterPro" id="IPR002110">
    <property type="entry name" value="Ankyrin_rpt"/>
</dbReference>
<evidence type="ECO:0000313" key="4">
    <source>
        <dbReference type="Proteomes" id="UP001470230"/>
    </source>
</evidence>
<feature type="repeat" description="ANK" evidence="1">
    <location>
        <begin position="453"/>
        <end position="485"/>
    </location>
</feature>
<accession>A0ABR2GUC7</accession>
<dbReference type="InterPro" id="IPR000719">
    <property type="entry name" value="Prot_kinase_dom"/>
</dbReference>
<evidence type="ECO:0000256" key="1">
    <source>
        <dbReference type="PROSITE-ProRule" id="PRU00023"/>
    </source>
</evidence>
<keyword evidence="1" id="KW-0040">ANK repeat</keyword>
<dbReference type="Pfam" id="PF00069">
    <property type="entry name" value="Pkinase"/>
    <property type="match status" value="1"/>
</dbReference>
<proteinExistence type="predicted"/>
<evidence type="ECO:0000313" key="3">
    <source>
        <dbReference type="EMBL" id="KAK8837476.1"/>
    </source>
</evidence>
<protein>
    <recommendedName>
        <fullName evidence="2">Protein kinase domain-containing protein</fullName>
    </recommendedName>
</protein>
<organism evidence="3 4">
    <name type="scientific">Tritrichomonas musculus</name>
    <dbReference type="NCBI Taxonomy" id="1915356"/>
    <lineage>
        <taxon>Eukaryota</taxon>
        <taxon>Metamonada</taxon>
        <taxon>Parabasalia</taxon>
        <taxon>Tritrichomonadida</taxon>
        <taxon>Tritrichomonadidae</taxon>
        <taxon>Tritrichomonas</taxon>
    </lineage>
</organism>
<dbReference type="Gene3D" id="1.10.510.10">
    <property type="entry name" value="Transferase(Phosphotransferase) domain 1"/>
    <property type="match status" value="1"/>
</dbReference>
<keyword evidence="4" id="KW-1185">Reference proteome</keyword>
<dbReference type="SUPFAM" id="SSF48403">
    <property type="entry name" value="Ankyrin repeat"/>
    <property type="match status" value="2"/>
</dbReference>
<dbReference type="InterPro" id="IPR020683">
    <property type="entry name" value="DUF3447"/>
</dbReference>